<keyword evidence="4" id="KW-1003">Cell membrane</keyword>
<dbReference type="AlphaFoldDB" id="A0A2U3JX44"/>
<feature type="transmembrane region" description="Helical" evidence="8">
    <location>
        <begin position="143"/>
        <end position="165"/>
    </location>
</feature>
<name>A0A2U3JX44_9FIRM</name>
<sequence>MKKFILVLFLIAAFLFSFAIGRYAISLPQLWSILYGHYFGSGAETNLETVVFNIRLPRIFAAMLVGAALSTAGAAYQGMFKNPLVSPDILGASAGAGFGACLAIYYSQSGFVIQVSAFLFGLVAVLLAYLINIKLDYDPTVGLVLSGIMISTLFSSGTGALKYFADANDKLPAITFWLMGSLSSVDKGDLFSAMIPITLGFIPLFLVRWRLNVLAFGEDEARTLGINTNRLRLIVVISSTLVTAASVSISGMVGWIGLVIPHLARAIVGPNYRTLLPVTFILGATYLLLVDDLARCLGSVEVPLGILTSLIGVPFFILIFKNNVRGWK</sequence>
<evidence type="ECO:0000313" key="9">
    <source>
        <dbReference type="EMBL" id="SPF31908.1"/>
    </source>
</evidence>
<evidence type="ECO:0000256" key="1">
    <source>
        <dbReference type="ARBA" id="ARBA00004651"/>
    </source>
</evidence>
<keyword evidence="5 8" id="KW-0812">Transmembrane</keyword>
<keyword evidence="3" id="KW-0813">Transport</keyword>
<feature type="transmembrane region" description="Helical" evidence="8">
    <location>
        <begin position="59"/>
        <end position="77"/>
    </location>
</feature>
<dbReference type="PANTHER" id="PTHR30472:SF70">
    <property type="entry name" value="MOLYBDATE IMPORT SYSTEM PERMEASE PROTEIN MOLB"/>
    <property type="match status" value="1"/>
</dbReference>
<accession>A0A2U3JX44</accession>
<dbReference type="GO" id="GO:0033214">
    <property type="term" value="P:siderophore-iron import into cell"/>
    <property type="evidence" value="ECO:0007669"/>
    <property type="project" value="TreeGrafter"/>
</dbReference>
<dbReference type="PANTHER" id="PTHR30472">
    <property type="entry name" value="FERRIC ENTEROBACTIN TRANSPORT SYSTEM PERMEASE PROTEIN"/>
    <property type="match status" value="1"/>
</dbReference>
<organism evidence="9 10">
    <name type="scientific">Candidatus Desulfosporosinus infrequens</name>
    <dbReference type="NCBI Taxonomy" id="2043169"/>
    <lineage>
        <taxon>Bacteria</taxon>
        <taxon>Bacillati</taxon>
        <taxon>Bacillota</taxon>
        <taxon>Clostridia</taxon>
        <taxon>Eubacteriales</taxon>
        <taxon>Desulfitobacteriaceae</taxon>
        <taxon>Desulfosporosinus</taxon>
    </lineage>
</organism>
<protein>
    <submittedName>
        <fullName evidence="9">Putative ABC transporter permease protein HI_1471</fullName>
    </submittedName>
</protein>
<evidence type="ECO:0000256" key="3">
    <source>
        <dbReference type="ARBA" id="ARBA00022448"/>
    </source>
</evidence>
<feature type="transmembrane region" description="Helical" evidence="8">
    <location>
        <begin position="112"/>
        <end position="131"/>
    </location>
</feature>
<evidence type="ECO:0000256" key="2">
    <source>
        <dbReference type="ARBA" id="ARBA00007935"/>
    </source>
</evidence>
<evidence type="ECO:0000256" key="4">
    <source>
        <dbReference type="ARBA" id="ARBA00022475"/>
    </source>
</evidence>
<dbReference type="InterPro" id="IPR037294">
    <property type="entry name" value="ABC_BtuC-like"/>
</dbReference>
<proteinExistence type="inferred from homology"/>
<feature type="transmembrane region" description="Helical" evidence="8">
    <location>
        <begin position="231"/>
        <end position="260"/>
    </location>
</feature>
<dbReference type="Proteomes" id="UP000238916">
    <property type="component" value="Unassembled WGS sequence"/>
</dbReference>
<feature type="transmembrane region" description="Helical" evidence="8">
    <location>
        <begin position="190"/>
        <end position="211"/>
    </location>
</feature>
<gene>
    <name evidence="9" type="ORF">SBF1_110034</name>
</gene>
<keyword evidence="7 8" id="KW-0472">Membrane</keyword>
<keyword evidence="6 8" id="KW-1133">Transmembrane helix</keyword>
<dbReference type="GO" id="GO:0005886">
    <property type="term" value="C:plasma membrane"/>
    <property type="evidence" value="ECO:0007669"/>
    <property type="project" value="UniProtKB-SubCell"/>
</dbReference>
<dbReference type="OrthoDB" id="9792889at2"/>
<dbReference type="InterPro" id="IPR000522">
    <property type="entry name" value="ABC_transptr_permease_BtuC"/>
</dbReference>
<dbReference type="GO" id="GO:0022857">
    <property type="term" value="F:transmembrane transporter activity"/>
    <property type="evidence" value="ECO:0007669"/>
    <property type="project" value="InterPro"/>
</dbReference>
<evidence type="ECO:0000256" key="8">
    <source>
        <dbReference type="SAM" id="Phobius"/>
    </source>
</evidence>
<evidence type="ECO:0000256" key="5">
    <source>
        <dbReference type="ARBA" id="ARBA00022692"/>
    </source>
</evidence>
<evidence type="ECO:0000256" key="7">
    <source>
        <dbReference type="ARBA" id="ARBA00023136"/>
    </source>
</evidence>
<dbReference type="Pfam" id="PF01032">
    <property type="entry name" value="FecCD"/>
    <property type="match status" value="1"/>
</dbReference>
<reference evidence="10" key="1">
    <citation type="submission" date="2018-02" db="EMBL/GenBank/DDBJ databases">
        <authorList>
            <person name="Hausmann B."/>
        </authorList>
    </citation>
    <scope>NUCLEOTIDE SEQUENCE [LARGE SCALE GENOMIC DNA]</scope>
    <source>
        <strain evidence="10">Peat soil MAG SbF1</strain>
    </source>
</reference>
<dbReference type="FunFam" id="1.10.3470.10:FF:000001">
    <property type="entry name" value="Vitamin B12 ABC transporter permease BtuC"/>
    <property type="match status" value="1"/>
</dbReference>
<feature type="transmembrane region" description="Helical" evidence="8">
    <location>
        <begin position="272"/>
        <end position="290"/>
    </location>
</feature>
<evidence type="ECO:0000313" key="10">
    <source>
        <dbReference type="Proteomes" id="UP000238916"/>
    </source>
</evidence>
<feature type="transmembrane region" description="Helical" evidence="8">
    <location>
        <begin position="302"/>
        <end position="320"/>
    </location>
</feature>
<dbReference type="SUPFAM" id="SSF81345">
    <property type="entry name" value="ABC transporter involved in vitamin B12 uptake, BtuC"/>
    <property type="match status" value="1"/>
</dbReference>
<comment type="subcellular location">
    <subcellularLocation>
        <location evidence="1">Cell membrane</location>
        <topology evidence="1">Multi-pass membrane protein</topology>
    </subcellularLocation>
</comment>
<evidence type="ECO:0000256" key="6">
    <source>
        <dbReference type="ARBA" id="ARBA00022989"/>
    </source>
</evidence>
<dbReference type="EMBL" id="OMOF01000013">
    <property type="protein sequence ID" value="SPF31908.1"/>
    <property type="molecule type" value="Genomic_DNA"/>
</dbReference>
<dbReference type="CDD" id="cd06550">
    <property type="entry name" value="TM_ABC_iron-siderophores_like"/>
    <property type="match status" value="1"/>
</dbReference>
<comment type="similarity">
    <text evidence="2">Belongs to the binding-protein-dependent transport system permease family. FecCD subfamily.</text>
</comment>
<dbReference type="Gene3D" id="1.10.3470.10">
    <property type="entry name" value="ABC transporter involved in vitamin B12 uptake, BtuC"/>
    <property type="match status" value="1"/>
</dbReference>
<feature type="transmembrane region" description="Helical" evidence="8">
    <location>
        <begin position="89"/>
        <end position="106"/>
    </location>
</feature>